<keyword evidence="2 3" id="KW-0808">Transferase</keyword>
<sequence>MNRSARADSVYITPSAHYTGYVWYRHRLAEPAFATGFGRFAHGVLAPVAWVARVGFGLDVEHFLLQRHLLIDARLTEAVEQGGVRQVVEIACGLSPRGRRFRVRYPDLHYVEADLPPMAARKRLLLHGEGWLDSRHQVRSVDILAERGPHSLEALFAGLDPQYPVVVITEGLVNYFERPLIEDFWTRLATQLAEFPRATYLTELYPDLREHPHYRQLRWAVEFIGRLTRGSYPLHYRSHEEIREAFGRCGFHRTRVLDPSRESPGLGLRPSKVPTLVRVIEASVGAGLR</sequence>
<dbReference type="EMBL" id="FNFD01000006">
    <property type="protein sequence ID" value="SDK30735.1"/>
    <property type="molecule type" value="Genomic_DNA"/>
</dbReference>
<dbReference type="GO" id="GO:0008168">
    <property type="term" value="F:methyltransferase activity"/>
    <property type="evidence" value="ECO:0007669"/>
    <property type="project" value="UniProtKB-KW"/>
</dbReference>
<proteinExistence type="predicted"/>
<keyword evidence="4" id="KW-1185">Reference proteome</keyword>
<gene>
    <name evidence="3" type="ORF">SAMN05216186_10641</name>
</gene>
<keyword evidence="1 3" id="KW-0489">Methyltransferase</keyword>
<dbReference type="Pfam" id="PF04072">
    <property type="entry name" value="LCM"/>
    <property type="match status" value="1"/>
</dbReference>
<dbReference type="Gene3D" id="3.40.50.150">
    <property type="entry name" value="Vaccinia Virus protein VP39"/>
    <property type="match status" value="1"/>
</dbReference>
<reference evidence="3 4" key="1">
    <citation type="submission" date="2016-10" db="EMBL/GenBank/DDBJ databases">
        <authorList>
            <person name="de Groot N.N."/>
        </authorList>
    </citation>
    <scope>NUCLEOTIDE SEQUENCE [LARGE SCALE GENOMIC DNA]</scope>
    <source>
        <strain evidence="3 4">JCM 21544</strain>
    </source>
</reference>
<dbReference type="RefSeq" id="WP_084335370.1">
    <property type="nucleotide sequence ID" value="NZ_FNFD01000006.1"/>
</dbReference>
<dbReference type="SUPFAM" id="SSF53335">
    <property type="entry name" value="S-adenosyl-L-methionine-dependent methyltransferases"/>
    <property type="match status" value="1"/>
</dbReference>
<evidence type="ECO:0000256" key="2">
    <source>
        <dbReference type="ARBA" id="ARBA00022679"/>
    </source>
</evidence>
<dbReference type="PANTHER" id="PTHR43619:SF2">
    <property type="entry name" value="S-ADENOSYL-L-METHIONINE-DEPENDENT METHYLTRANSFERASES SUPERFAMILY PROTEIN"/>
    <property type="match status" value="1"/>
</dbReference>
<dbReference type="AlphaFoldDB" id="A0A1G9AVZ8"/>
<evidence type="ECO:0000313" key="3">
    <source>
        <dbReference type="EMBL" id="SDK30735.1"/>
    </source>
</evidence>
<dbReference type="InterPro" id="IPR007213">
    <property type="entry name" value="Ppm1/Ppm2/Tcmp"/>
</dbReference>
<dbReference type="InterPro" id="IPR029063">
    <property type="entry name" value="SAM-dependent_MTases_sf"/>
</dbReference>
<accession>A0A1G9AVZ8</accession>
<dbReference type="Proteomes" id="UP000198706">
    <property type="component" value="Unassembled WGS sequence"/>
</dbReference>
<organism evidence="3 4">
    <name type="scientific">Pseudomonas indica</name>
    <dbReference type="NCBI Taxonomy" id="137658"/>
    <lineage>
        <taxon>Bacteria</taxon>
        <taxon>Pseudomonadati</taxon>
        <taxon>Pseudomonadota</taxon>
        <taxon>Gammaproteobacteria</taxon>
        <taxon>Pseudomonadales</taxon>
        <taxon>Pseudomonadaceae</taxon>
        <taxon>Pseudomonas</taxon>
    </lineage>
</organism>
<dbReference type="STRING" id="137658.SAMN05216186_10641"/>
<dbReference type="PANTHER" id="PTHR43619">
    <property type="entry name" value="S-ADENOSYL-L-METHIONINE-DEPENDENT METHYLTRANSFERASE YKTD-RELATED"/>
    <property type="match status" value="1"/>
</dbReference>
<evidence type="ECO:0000256" key="1">
    <source>
        <dbReference type="ARBA" id="ARBA00022603"/>
    </source>
</evidence>
<protein>
    <submittedName>
        <fullName evidence="3">O-Methyltransferase involved in polyketide biosynthesis</fullName>
    </submittedName>
</protein>
<evidence type="ECO:0000313" key="4">
    <source>
        <dbReference type="Proteomes" id="UP000198706"/>
    </source>
</evidence>
<name>A0A1G9AVZ8_9PSED</name>
<dbReference type="GO" id="GO:0032259">
    <property type="term" value="P:methylation"/>
    <property type="evidence" value="ECO:0007669"/>
    <property type="project" value="UniProtKB-KW"/>
</dbReference>